<dbReference type="GO" id="GO:0008061">
    <property type="term" value="F:chitin binding"/>
    <property type="evidence" value="ECO:0007669"/>
    <property type="project" value="InterPro"/>
</dbReference>
<dbReference type="AlphaFoldDB" id="B5YM59"/>
<feature type="region of interest" description="Disordered" evidence="1">
    <location>
        <begin position="345"/>
        <end position="373"/>
    </location>
</feature>
<feature type="compositionally biased region" description="Basic residues" evidence="1">
    <location>
        <begin position="429"/>
        <end position="440"/>
    </location>
</feature>
<feature type="compositionally biased region" description="Basic and acidic residues" evidence="1">
    <location>
        <begin position="599"/>
        <end position="610"/>
    </location>
</feature>
<evidence type="ECO:0000259" key="3">
    <source>
        <dbReference type="PROSITE" id="PS50940"/>
    </source>
</evidence>
<accession>B5YM59</accession>
<reference evidence="4 5" key="2">
    <citation type="journal article" date="2008" name="Nature">
        <title>The Phaeodactylum genome reveals the evolutionary history of diatom genomes.</title>
        <authorList>
            <person name="Bowler C."/>
            <person name="Allen A.E."/>
            <person name="Badger J.H."/>
            <person name="Grimwood J."/>
            <person name="Jabbari K."/>
            <person name="Kuo A."/>
            <person name="Maheswari U."/>
            <person name="Martens C."/>
            <person name="Maumus F."/>
            <person name="Otillar R.P."/>
            <person name="Rayko E."/>
            <person name="Salamov A."/>
            <person name="Vandepoele K."/>
            <person name="Beszteri B."/>
            <person name="Gruber A."/>
            <person name="Heijde M."/>
            <person name="Katinka M."/>
            <person name="Mock T."/>
            <person name="Valentin K."/>
            <person name="Verret F."/>
            <person name="Berges J.A."/>
            <person name="Brownlee C."/>
            <person name="Cadoret J.P."/>
            <person name="Chiovitti A."/>
            <person name="Choi C.J."/>
            <person name="Coesel S."/>
            <person name="De Martino A."/>
            <person name="Detter J.C."/>
            <person name="Durkin C."/>
            <person name="Falciatore A."/>
            <person name="Fournet J."/>
            <person name="Haruta M."/>
            <person name="Huysman M.J."/>
            <person name="Jenkins B.D."/>
            <person name="Jiroutova K."/>
            <person name="Jorgensen R.E."/>
            <person name="Joubert Y."/>
            <person name="Kaplan A."/>
            <person name="Kroger N."/>
            <person name="Kroth P.G."/>
            <person name="La Roche J."/>
            <person name="Lindquist E."/>
            <person name="Lommer M."/>
            <person name="Martin-Jezequel V."/>
            <person name="Lopez P.J."/>
            <person name="Lucas S."/>
            <person name="Mangogna M."/>
            <person name="McGinnis K."/>
            <person name="Medlin L.K."/>
            <person name="Montsant A."/>
            <person name="Oudot-Le Secq M.P."/>
            <person name="Napoli C."/>
            <person name="Obornik M."/>
            <person name="Parker M.S."/>
            <person name="Petit J.L."/>
            <person name="Porcel B.M."/>
            <person name="Poulsen N."/>
            <person name="Robison M."/>
            <person name="Rychlewski L."/>
            <person name="Rynearson T.A."/>
            <person name="Schmutz J."/>
            <person name="Shapiro H."/>
            <person name="Siaut M."/>
            <person name="Stanley M."/>
            <person name="Sussman M.R."/>
            <person name="Taylor A.R."/>
            <person name="Vardi A."/>
            <person name="von Dassow P."/>
            <person name="Vyverman W."/>
            <person name="Willis A."/>
            <person name="Wyrwicz L.S."/>
            <person name="Rokhsar D.S."/>
            <person name="Weissenbach J."/>
            <person name="Armbrust E.V."/>
            <person name="Green B.R."/>
            <person name="Van de Peer Y."/>
            <person name="Grigoriev I.V."/>
        </authorList>
    </citation>
    <scope>NUCLEOTIDE SEQUENCE [LARGE SCALE GENOMIC DNA]</scope>
    <source>
        <strain evidence="4 5">CCMP1335</strain>
    </source>
</reference>
<feature type="transmembrane region" description="Helical" evidence="2">
    <location>
        <begin position="381"/>
        <end position="409"/>
    </location>
</feature>
<gene>
    <name evidence="4" type="ORF">THAPS_25422</name>
</gene>
<feature type="region of interest" description="Disordered" evidence="1">
    <location>
        <begin position="16"/>
        <end position="43"/>
    </location>
</feature>
<feature type="compositionally biased region" description="Low complexity" evidence="1">
    <location>
        <begin position="345"/>
        <end position="354"/>
    </location>
</feature>
<feature type="domain" description="Chitin-binding type-2" evidence="3">
    <location>
        <begin position="73"/>
        <end position="131"/>
    </location>
</feature>
<dbReference type="EMBL" id="CP001159">
    <property type="protein sequence ID" value="ACI64355.1"/>
    <property type="molecule type" value="Genomic_DNA"/>
</dbReference>
<dbReference type="InterPro" id="IPR036508">
    <property type="entry name" value="Chitin-bd_dom_sf"/>
</dbReference>
<feature type="compositionally biased region" description="Low complexity" evidence="1">
    <location>
        <begin position="451"/>
        <end position="481"/>
    </location>
</feature>
<sequence>MESSVLHHVLAASSLDDTPQNDHAECRTAPQQQHVEHSSQQKQRRSYNSYMSYQWLVLCLVLVYTSCVDGQLCQPCDKTPNGFAVRPGTQCFEYVNCQNGQEVNVQSCSVGTAFDLTIIACNWEDLVTCPPDEVCDDTAASVGLGGTGNITSVEGGDPTPSPTNDPKALNQDVISMKFNAFGLPSPSDVNEGALKQEMVTILELILFQLAEEHKALTILEVEIDGDVRRRRRRLGGLLSYWESKLRGGDYSRRTATASTPYAIAADANQQRSLQNNIPYELTFDIIILHKDGIDFGPIIINAIRESHAAIVRDIRDGWAKYDYINDNFDFNLCAEDAMGSEVCSSDGGSSTSSSIPVEYPTYESSSSTLSNSTMDEKDGTFPVWAIIVIVVISFLILCCIGSIILLVGCHTPETPEEHKEYYENNNLQMRHRRSRGRQGHPRYQQDRGFFGEQSEGESSGSSYDSDDSSSVSDESSSDGSSQYHERDRLYVDDVDGGLTGRDPASIASGAYTPKTGNKKLYRPDPSIKSHRVGKDPSLYDEGTYASETIGTAYYGKHDASMRSGKRSIQSRRQMSGGERSVPPSLFSDEHLGSGLVTQQKEEEMAYREKAEEYDDPPSNLSRMERKLRDDQLPRVNVRADQSVVSEMTNPTFFRYENDPDDDEKPSVYS</sequence>
<feature type="region of interest" description="Disordered" evidence="1">
    <location>
        <begin position="147"/>
        <end position="166"/>
    </location>
</feature>
<reference evidence="4 5" key="1">
    <citation type="journal article" date="2004" name="Science">
        <title>The genome of the diatom Thalassiosira pseudonana: ecology, evolution, and metabolism.</title>
        <authorList>
            <person name="Armbrust E.V."/>
            <person name="Berges J.A."/>
            <person name="Bowler C."/>
            <person name="Green B.R."/>
            <person name="Martinez D."/>
            <person name="Putnam N.H."/>
            <person name="Zhou S."/>
            <person name="Allen A.E."/>
            <person name="Apt K.E."/>
            <person name="Bechner M."/>
            <person name="Brzezinski M.A."/>
            <person name="Chaal B.K."/>
            <person name="Chiovitti A."/>
            <person name="Davis A.K."/>
            <person name="Demarest M.S."/>
            <person name="Detter J.C."/>
            <person name="Glavina T."/>
            <person name="Goodstein D."/>
            <person name="Hadi M.Z."/>
            <person name="Hellsten U."/>
            <person name="Hildebrand M."/>
            <person name="Jenkins B.D."/>
            <person name="Jurka J."/>
            <person name="Kapitonov V.V."/>
            <person name="Kroger N."/>
            <person name="Lau W.W."/>
            <person name="Lane T.W."/>
            <person name="Larimer F.W."/>
            <person name="Lippmeier J.C."/>
            <person name="Lucas S."/>
            <person name="Medina M."/>
            <person name="Montsant A."/>
            <person name="Obornik M."/>
            <person name="Parker M.S."/>
            <person name="Palenik B."/>
            <person name="Pazour G.J."/>
            <person name="Richardson P.M."/>
            <person name="Rynearson T.A."/>
            <person name="Saito M.A."/>
            <person name="Schwartz D.C."/>
            <person name="Thamatrakoln K."/>
            <person name="Valentin K."/>
            <person name="Vardi A."/>
            <person name="Wilkerson F.P."/>
            <person name="Rokhsar D.S."/>
        </authorList>
    </citation>
    <scope>NUCLEOTIDE SEQUENCE [LARGE SCALE GENOMIC DNA]</scope>
    <source>
        <strain evidence="4 5">CCMP1335</strain>
    </source>
</reference>
<feature type="compositionally biased region" description="Polar residues" evidence="1">
    <location>
        <begin position="642"/>
        <end position="651"/>
    </location>
</feature>
<dbReference type="GeneID" id="7450892"/>
<protein>
    <recommendedName>
        <fullName evidence="3">Chitin-binding type-2 domain-containing protein</fullName>
    </recommendedName>
</protein>
<proteinExistence type="predicted"/>
<feature type="compositionally biased region" description="Basic and acidic residues" evidence="1">
    <location>
        <begin position="622"/>
        <end position="632"/>
    </location>
</feature>
<dbReference type="Pfam" id="PF01607">
    <property type="entry name" value="CBM_14"/>
    <property type="match status" value="1"/>
</dbReference>
<dbReference type="InParanoid" id="B5YM59"/>
<dbReference type="Gene3D" id="2.170.140.10">
    <property type="entry name" value="Chitin binding domain"/>
    <property type="match status" value="1"/>
</dbReference>
<dbReference type="PROSITE" id="PS50940">
    <property type="entry name" value="CHIT_BIND_II"/>
    <property type="match status" value="1"/>
</dbReference>
<keyword evidence="5" id="KW-1185">Reference proteome</keyword>
<organism evidence="4 5">
    <name type="scientific">Thalassiosira pseudonana</name>
    <name type="common">Marine diatom</name>
    <name type="synonym">Cyclotella nana</name>
    <dbReference type="NCBI Taxonomy" id="35128"/>
    <lineage>
        <taxon>Eukaryota</taxon>
        <taxon>Sar</taxon>
        <taxon>Stramenopiles</taxon>
        <taxon>Ochrophyta</taxon>
        <taxon>Bacillariophyta</taxon>
        <taxon>Coscinodiscophyceae</taxon>
        <taxon>Thalassiosirophycidae</taxon>
        <taxon>Thalassiosirales</taxon>
        <taxon>Thalassiosiraceae</taxon>
        <taxon>Thalassiosira</taxon>
    </lineage>
</organism>
<evidence type="ECO:0000256" key="2">
    <source>
        <dbReference type="SAM" id="Phobius"/>
    </source>
</evidence>
<keyword evidence="2" id="KW-0472">Membrane</keyword>
<evidence type="ECO:0000256" key="1">
    <source>
        <dbReference type="SAM" id="MobiDB-lite"/>
    </source>
</evidence>
<dbReference type="SMART" id="SM00494">
    <property type="entry name" value="ChtBD2"/>
    <property type="match status" value="1"/>
</dbReference>
<evidence type="ECO:0000313" key="5">
    <source>
        <dbReference type="Proteomes" id="UP000001449"/>
    </source>
</evidence>
<keyword evidence="2" id="KW-0812">Transmembrane</keyword>
<dbReference type="KEGG" id="tps:THAPS_25422"/>
<keyword evidence="2" id="KW-1133">Transmembrane helix</keyword>
<feature type="compositionally biased region" description="Low complexity" evidence="1">
    <location>
        <begin position="364"/>
        <end position="373"/>
    </location>
</feature>
<evidence type="ECO:0000313" key="4">
    <source>
        <dbReference type="EMBL" id="ACI64355.1"/>
    </source>
</evidence>
<dbReference type="InterPro" id="IPR002557">
    <property type="entry name" value="Chitin-bd_dom"/>
</dbReference>
<name>B5YM59_THAPS</name>
<dbReference type="HOGENOM" id="CLU_410796_0_0_1"/>
<dbReference type="GO" id="GO:0005576">
    <property type="term" value="C:extracellular region"/>
    <property type="evidence" value="ECO:0007669"/>
    <property type="project" value="InterPro"/>
</dbReference>
<dbReference type="SUPFAM" id="SSF57625">
    <property type="entry name" value="Invertebrate chitin-binding proteins"/>
    <property type="match status" value="1"/>
</dbReference>
<dbReference type="RefSeq" id="XP_002295638.1">
    <property type="nucleotide sequence ID" value="XM_002295602.1"/>
</dbReference>
<dbReference type="Proteomes" id="UP000001449">
    <property type="component" value="Chromosome 18"/>
</dbReference>
<dbReference type="PaxDb" id="35128-Thaps25422"/>
<feature type="region of interest" description="Disordered" evidence="1">
    <location>
        <begin position="422"/>
        <end position="669"/>
    </location>
</feature>